<keyword evidence="1" id="KW-0732">Signal</keyword>
<name>A0A3A3GDQ7_9BURK</name>
<evidence type="ECO:0000313" key="2">
    <source>
        <dbReference type="EMBL" id="RJG00366.1"/>
    </source>
</evidence>
<dbReference type="Proteomes" id="UP000266327">
    <property type="component" value="Unassembled WGS sequence"/>
</dbReference>
<comment type="caution">
    <text evidence="2">The sequence shown here is derived from an EMBL/GenBank/DDBJ whole genome shotgun (WGS) entry which is preliminary data.</text>
</comment>
<gene>
    <name evidence="2" type="ORF">D3878_01225</name>
</gene>
<protein>
    <submittedName>
        <fullName evidence="2">Thermonuclease family protein</fullName>
    </submittedName>
</protein>
<dbReference type="InterPro" id="IPR035437">
    <property type="entry name" value="SNase_OB-fold_sf"/>
</dbReference>
<dbReference type="AlphaFoldDB" id="A0A3A3GDQ7"/>
<dbReference type="Gene3D" id="2.40.50.90">
    <property type="match status" value="1"/>
</dbReference>
<dbReference type="SUPFAM" id="SSF50199">
    <property type="entry name" value="Staphylococcal nuclease"/>
    <property type="match status" value="1"/>
</dbReference>
<dbReference type="EMBL" id="QYUQ01000002">
    <property type="protein sequence ID" value="RJG00366.1"/>
    <property type="molecule type" value="Genomic_DNA"/>
</dbReference>
<proteinExistence type="predicted"/>
<accession>A0A3A3GDQ7</accession>
<feature type="chain" id="PRO_5017221634" evidence="1">
    <location>
        <begin position="25"/>
        <end position="158"/>
    </location>
</feature>
<evidence type="ECO:0000256" key="1">
    <source>
        <dbReference type="SAM" id="SignalP"/>
    </source>
</evidence>
<organism evidence="2 3">
    <name type="scientific">Noviherbaspirillum sedimenti</name>
    <dbReference type="NCBI Taxonomy" id="2320865"/>
    <lineage>
        <taxon>Bacteria</taxon>
        <taxon>Pseudomonadati</taxon>
        <taxon>Pseudomonadota</taxon>
        <taxon>Betaproteobacteria</taxon>
        <taxon>Burkholderiales</taxon>
        <taxon>Oxalobacteraceae</taxon>
        <taxon>Noviherbaspirillum</taxon>
    </lineage>
</organism>
<evidence type="ECO:0000313" key="3">
    <source>
        <dbReference type="Proteomes" id="UP000266327"/>
    </source>
</evidence>
<keyword evidence="3" id="KW-1185">Reference proteome</keyword>
<sequence>MNRSPCLYYLTAFFIGLIMQPAMADADISSYAFVREDGALQIDGRLVYLYGIYIPPTDQTCYTFIRPVRCSSRAALALDFKISGDFVRCQTRFTNPDGSLIASCTSGDDDLSEWMLQKGWAVALPDAPFSYSAMEKIAQARGLGIWGIPLELHKRRAR</sequence>
<feature type="signal peptide" evidence="1">
    <location>
        <begin position="1"/>
        <end position="24"/>
    </location>
</feature>
<reference evidence="3" key="1">
    <citation type="submission" date="2018-09" db="EMBL/GenBank/DDBJ databases">
        <authorList>
            <person name="Zhu H."/>
        </authorList>
    </citation>
    <scope>NUCLEOTIDE SEQUENCE [LARGE SCALE GENOMIC DNA]</scope>
    <source>
        <strain evidence="3">K1S02-23</strain>
    </source>
</reference>